<feature type="transmembrane region" description="Helical" evidence="1">
    <location>
        <begin position="5"/>
        <end position="26"/>
    </location>
</feature>
<evidence type="ECO:0000313" key="2">
    <source>
        <dbReference type="EMBL" id="MBP1934477.1"/>
    </source>
</evidence>
<reference evidence="2 3" key="1">
    <citation type="submission" date="2021-03" db="EMBL/GenBank/DDBJ databases">
        <title>Genomic Encyclopedia of Type Strains, Phase IV (KMG-IV): sequencing the most valuable type-strain genomes for metagenomic binning, comparative biology and taxonomic classification.</title>
        <authorList>
            <person name="Goeker M."/>
        </authorList>
    </citation>
    <scope>NUCLEOTIDE SEQUENCE [LARGE SCALE GENOMIC DNA]</scope>
    <source>
        <strain evidence="2 3">DSM 24738</strain>
    </source>
</reference>
<evidence type="ECO:0000256" key="1">
    <source>
        <dbReference type="SAM" id="Phobius"/>
    </source>
</evidence>
<feature type="transmembrane region" description="Helical" evidence="1">
    <location>
        <begin position="177"/>
        <end position="198"/>
    </location>
</feature>
<dbReference type="EMBL" id="JAGGKT010000022">
    <property type="protein sequence ID" value="MBP1934477.1"/>
    <property type="molecule type" value="Genomic_DNA"/>
</dbReference>
<feature type="transmembrane region" description="Helical" evidence="1">
    <location>
        <begin position="151"/>
        <end position="171"/>
    </location>
</feature>
<keyword evidence="1" id="KW-1133">Transmembrane helix</keyword>
<feature type="transmembrane region" description="Helical" evidence="1">
    <location>
        <begin position="87"/>
        <end position="104"/>
    </location>
</feature>
<keyword evidence="1" id="KW-0472">Membrane</keyword>
<dbReference type="InterPro" id="IPR018750">
    <property type="entry name" value="DUF2306_membrane"/>
</dbReference>
<feature type="transmembrane region" description="Helical" evidence="1">
    <location>
        <begin position="46"/>
        <end position="67"/>
    </location>
</feature>
<protein>
    <submittedName>
        <fullName evidence="2">Membrane protein</fullName>
    </submittedName>
</protein>
<dbReference type="Pfam" id="PF10067">
    <property type="entry name" value="DUF2306"/>
    <property type="match status" value="1"/>
</dbReference>
<organism evidence="2 3">
    <name type="scientific">Ammoniphilus resinae</name>
    <dbReference type="NCBI Taxonomy" id="861532"/>
    <lineage>
        <taxon>Bacteria</taxon>
        <taxon>Bacillati</taxon>
        <taxon>Bacillota</taxon>
        <taxon>Bacilli</taxon>
        <taxon>Bacillales</taxon>
        <taxon>Paenibacillaceae</taxon>
        <taxon>Aneurinibacillus group</taxon>
        <taxon>Ammoniphilus</taxon>
    </lineage>
</organism>
<feature type="transmembrane region" description="Helical" evidence="1">
    <location>
        <begin position="110"/>
        <end position="131"/>
    </location>
</feature>
<dbReference type="RefSeq" id="WP_245204110.1">
    <property type="nucleotide sequence ID" value="NZ_JAGGKT010000022.1"/>
</dbReference>
<dbReference type="Proteomes" id="UP001519343">
    <property type="component" value="Unassembled WGS sequence"/>
</dbReference>
<accession>A0ABS4GWS1</accession>
<sequence>MKRVLWYIMVFLAIGIAGYAVVQYLFIGANKAGFMDMKKDEILPRIWYLALYLHVIGGSISLGFGPFIFLEKTRIRRISLHRQLGKFYLLGILLGGLSGLYMAFYATGSWVSKTGFGMLAVFWLVTGIMAYSSIRRKEIEQHQNWMIRNYALTLGAVALRIWMPIFLMFFGRENFDTSYLVIAWISWVPNLVIAELVIGWNKQKFSGFV</sequence>
<evidence type="ECO:0000313" key="3">
    <source>
        <dbReference type="Proteomes" id="UP001519343"/>
    </source>
</evidence>
<name>A0ABS4GWS1_9BACL</name>
<keyword evidence="1" id="KW-0812">Transmembrane</keyword>
<gene>
    <name evidence="2" type="ORF">J2Z37_004497</name>
</gene>
<keyword evidence="3" id="KW-1185">Reference proteome</keyword>
<comment type="caution">
    <text evidence="2">The sequence shown here is derived from an EMBL/GenBank/DDBJ whole genome shotgun (WGS) entry which is preliminary data.</text>
</comment>
<proteinExistence type="predicted"/>